<gene>
    <name evidence="3" type="ORF">GETHOR_02220</name>
</gene>
<name>A0ABN6UTN9_9BACT</name>
<reference evidence="4" key="1">
    <citation type="journal article" date="2023" name="Int. J. Syst. Evol. Microbiol.">
        <title>Mesoterricola silvestris gen. nov., sp. nov., Mesoterricola sediminis sp. nov., Geothrix oryzae sp. nov., Geothrix edaphica sp. nov., Geothrix rubra sp. nov., and Geothrix limicola sp. nov., six novel members of Acidobacteriota isolated from soils.</title>
        <authorList>
            <person name="Itoh H."/>
            <person name="Sugisawa Y."/>
            <person name="Mise K."/>
            <person name="Xu Z."/>
            <person name="Kuniyasu M."/>
            <person name="Ushijima N."/>
            <person name="Kawano K."/>
            <person name="Kobayashi E."/>
            <person name="Shiratori Y."/>
            <person name="Masuda Y."/>
            <person name="Senoo K."/>
        </authorList>
    </citation>
    <scope>NUCLEOTIDE SEQUENCE [LARGE SCALE GENOMIC DNA]</scope>
    <source>
        <strain evidence="4">Red222</strain>
    </source>
</reference>
<dbReference type="PROSITE" id="PS50206">
    <property type="entry name" value="RHODANESE_3"/>
    <property type="match status" value="3"/>
</dbReference>
<dbReference type="InterPro" id="IPR050229">
    <property type="entry name" value="GlpE_sulfurtransferase"/>
</dbReference>
<dbReference type="Gene3D" id="3.40.250.10">
    <property type="entry name" value="Rhodanese-like domain"/>
    <property type="match status" value="3"/>
</dbReference>
<keyword evidence="1" id="KW-0732">Signal</keyword>
<dbReference type="CDD" id="cd00158">
    <property type="entry name" value="RHOD"/>
    <property type="match status" value="2"/>
</dbReference>
<dbReference type="Pfam" id="PF00581">
    <property type="entry name" value="Rhodanese"/>
    <property type="match status" value="3"/>
</dbReference>
<dbReference type="SMART" id="SM00450">
    <property type="entry name" value="RHOD"/>
    <property type="match status" value="3"/>
</dbReference>
<evidence type="ECO:0000313" key="4">
    <source>
        <dbReference type="Proteomes" id="UP001242010"/>
    </source>
</evidence>
<dbReference type="InterPro" id="IPR036873">
    <property type="entry name" value="Rhodanese-like_dom_sf"/>
</dbReference>
<dbReference type="PANTHER" id="PTHR43031">
    <property type="entry name" value="FAD-DEPENDENT OXIDOREDUCTASE"/>
    <property type="match status" value="1"/>
</dbReference>
<dbReference type="EMBL" id="AP027079">
    <property type="protein sequence ID" value="BDU68121.1"/>
    <property type="molecule type" value="Genomic_DNA"/>
</dbReference>
<protein>
    <recommendedName>
        <fullName evidence="2">Rhodanese domain-containing protein</fullName>
    </recommendedName>
</protein>
<evidence type="ECO:0000259" key="2">
    <source>
        <dbReference type="PROSITE" id="PS50206"/>
    </source>
</evidence>
<dbReference type="PANTHER" id="PTHR43031:SF1">
    <property type="entry name" value="PYRIDINE NUCLEOTIDE-DISULPHIDE OXIDOREDUCTASE"/>
    <property type="match status" value="1"/>
</dbReference>
<accession>A0ABN6UTN9</accession>
<feature type="domain" description="Rhodanese" evidence="2">
    <location>
        <begin position="149"/>
        <end position="241"/>
    </location>
</feature>
<feature type="domain" description="Rhodanese" evidence="2">
    <location>
        <begin position="256"/>
        <end position="344"/>
    </location>
</feature>
<evidence type="ECO:0000313" key="3">
    <source>
        <dbReference type="EMBL" id="BDU68121.1"/>
    </source>
</evidence>
<organism evidence="3 4">
    <name type="scientific">Geothrix oryzae</name>
    <dbReference type="NCBI Taxonomy" id="2927975"/>
    <lineage>
        <taxon>Bacteria</taxon>
        <taxon>Pseudomonadati</taxon>
        <taxon>Acidobacteriota</taxon>
        <taxon>Holophagae</taxon>
        <taxon>Holophagales</taxon>
        <taxon>Holophagaceae</taxon>
        <taxon>Geothrix</taxon>
    </lineage>
</organism>
<keyword evidence="4" id="KW-1185">Reference proteome</keyword>
<evidence type="ECO:0000256" key="1">
    <source>
        <dbReference type="SAM" id="SignalP"/>
    </source>
</evidence>
<sequence>MSHPNRFPLLLACVAAGVACTAVVAADAPAKPASAKICTTCHTTAPDNLRGHFDNLALKNNSFQLKIDERTEVLRFDKASVKVVTPEPAADVDTALKSIAKGHEVRVQFTEKDGVKTAVAVFAKPPVKLAANETVTLDDIQKLVAMGPEKGKYFLFDSRPAPRFLEGAIPTAVNLPFPAFDKNADKLPADKQALVIFYCSGKTCNMSPGSLAKAKKLGYTNAKVFIDGMPAWAKKNYGVLSPAALKTAFFDTSTPLVILDARPAAEAAKGFIKGAVAADPAKLADLLKTFPAPKLKPPIVVVDETGGASAKALAAELIRAGYSGVNLLSGGFKAWQAAALPAETGPLAAKASFVPKPRPGSISPAEFAKVAELPPAERGAVILDVRNPDETKNGIIKGALTIPEPQLLARLGELPKGAKILCHCSTGIRAELAYHLLKEKGFEVRFLPTEITIIDTGDFTID</sequence>
<dbReference type="RefSeq" id="WP_286354746.1">
    <property type="nucleotide sequence ID" value="NZ_AP027079.1"/>
</dbReference>
<dbReference type="Proteomes" id="UP001242010">
    <property type="component" value="Chromosome"/>
</dbReference>
<dbReference type="PROSITE" id="PS51257">
    <property type="entry name" value="PROKAR_LIPOPROTEIN"/>
    <property type="match status" value="1"/>
</dbReference>
<feature type="domain" description="Rhodanese" evidence="2">
    <location>
        <begin position="376"/>
        <end position="450"/>
    </location>
</feature>
<proteinExistence type="predicted"/>
<feature type="signal peptide" evidence="1">
    <location>
        <begin position="1"/>
        <end position="25"/>
    </location>
</feature>
<dbReference type="InterPro" id="IPR001763">
    <property type="entry name" value="Rhodanese-like_dom"/>
</dbReference>
<feature type="chain" id="PRO_5046692668" description="Rhodanese domain-containing protein" evidence="1">
    <location>
        <begin position="26"/>
        <end position="462"/>
    </location>
</feature>
<dbReference type="SUPFAM" id="SSF52821">
    <property type="entry name" value="Rhodanese/Cell cycle control phosphatase"/>
    <property type="match status" value="3"/>
</dbReference>